<dbReference type="EnsemblMetazoa" id="tetur18g00520.1">
    <property type="protein sequence ID" value="tetur18g00520.1"/>
    <property type="gene ID" value="tetur18g00520"/>
</dbReference>
<comment type="subcellular location">
    <subcellularLocation>
        <location evidence="1">Nucleus</location>
    </subcellularLocation>
</comment>
<dbReference type="InterPro" id="IPR011011">
    <property type="entry name" value="Znf_FYVE_PHD"/>
</dbReference>
<organism evidence="9 10">
    <name type="scientific">Tetranychus urticae</name>
    <name type="common">Two-spotted spider mite</name>
    <dbReference type="NCBI Taxonomy" id="32264"/>
    <lineage>
        <taxon>Eukaryota</taxon>
        <taxon>Metazoa</taxon>
        <taxon>Ecdysozoa</taxon>
        <taxon>Arthropoda</taxon>
        <taxon>Chelicerata</taxon>
        <taxon>Arachnida</taxon>
        <taxon>Acari</taxon>
        <taxon>Acariformes</taxon>
        <taxon>Trombidiformes</taxon>
        <taxon>Prostigmata</taxon>
        <taxon>Eleutherengona</taxon>
        <taxon>Raphignathae</taxon>
        <taxon>Tetranychoidea</taxon>
        <taxon>Tetranychidae</taxon>
        <taxon>Tetranychus</taxon>
    </lineage>
</organism>
<evidence type="ECO:0000256" key="3">
    <source>
        <dbReference type="ARBA" id="ARBA00022771"/>
    </source>
</evidence>
<dbReference type="STRING" id="32264.T1KQN0"/>
<feature type="compositionally biased region" description="Basic and acidic residues" evidence="7">
    <location>
        <begin position="129"/>
        <end position="156"/>
    </location>
</feature>
<dbReference type="SUPFAM" id="SSF57903">
    <property type="entry name" value="FYVE/PHD zinc finger"/>
    <property type="match status" value="1"/>
</dbReference>
<keyword evidence="2" id="KW-0479">Metal-binding</keyword>
<evidence type="ECO:0000256" key="5">
    <source>
        <dbReference type="ARBA" id="ARBA00023242"/>
    </source>
</evidence>
<evidence type="ECO:0000256" key="1">
    <source>
        <dbReference type="ARBA" id="ARBA00004123"/>
    </source>
</evidence>
<dbReference type="Proteomes" id="UP000015104">
    <property type="component" value="Unassembled WGS sequence"/>
</dbReference>
<evidence type="ECO:0000313" key="10">
    <source>
        <dbReference type="Proteomes" id="UP000015104"/>
    </source>
</evidence>
<feature type="compositionally biased region" description="Basic and acidic residues" evidence="7">
    <location>
        <begin position="169"/>
        <end position="192"/>
    </location>
</feature>
<dbReference type="Pfam" id="PF00628">
    <property type="entry name" value="PHD"/>
    <property type="match status" value="1"/>
</dbReference>
<keyword evidence="5" id="KW-0539">Nucleus</keyword>
<sequence>MSDDRLYCVCRSKDDGRLMIGCDNCDYWYHGACISMNKQLSDTFDKFYCIECRDRDPSLKNQFHKQSTDYVISSSEVTNKQGTVKNPFYKESSKYVCTISSSEVTGKQGTVRKRSPSPQRSNKVIRFGDNIKLEKKDCDNETHDDQDETLGKKNDSSEINSEANSPPTENERASDKIERESEKETSRIDKGLRQCYQWKRARPRSSKDNSAIRTSWNVP</sequence>
<dbReference type="InterPro" id="IPR001965">
    <property type="entry name" value="Znf_PHD"/>
</dbReference>
<dbReference type="InterPro" id="IPR013083">
    <property type="entry name" value="Znf_RING/FYVE/PHD"/>
</dbReference>
<feature type="region of interest" description="Disordered" evidence="7">
    <location>
        <begin position="106"/>
        <end position="219"/>
    </location>
</feature>
<dbReference type="PROSITE" id="PS01359">
    <property type="entry name" value="ZF_PHD_1"/>
    <property type="match status" value="1"/>
</dbReference>
<dbReference type="HOGENOM" id="CLU_1263013_0_0_1"/>
<dbReference type="PANTHER" id="PTHR46174:SF1">
    <property type="entry name" value="CXXC-TYPE ZINC FINGER PROTEIN 1"/>
    <property type="match status" value="1"/>
</dbReference>
<proteinExistence type="predicted"/>
<evidence type="ECO:0000256" key="2">
    <source>
        <dbReference type="ARBA" id="ARBA00022723"/>
    </source>
</evidence>
<dbReference type="InterPro" id="IPR019786">
    <property type="entry name" value="Zinc_finger_PHD-type_CS"/>
</dbReference>
<evidence type="ECO:0000256" key="4">
    <source>
        <dbReference type="ARBA" id="ARBA00022833"/>
    </source>
</evidence>
<evidence type="ECO:0000259" key="8">
    <source>
        <dbReference type="PROSITE" id="PS50016"/>
    </source>
</evidence>
<dbReference type="InterPro" id="IPR037869">
    <property type="entry name" value="Spp1/CFP1"/>
</dbReference>
<evidence type="ECO:0000256" key="7">
    <source>
        <dbReference type="SAM" id="MobiDB-lite"/>
    </source>
</evidence>
<reference evidence="10" key="1">
    <citation type="submission" date="2011-08" db="EMBL/GenBank/DDBJ databases">
        <authorList>
            <person name="Rombauts S."/>
        </authorList>
    </citation>
    <scope>NUCLEOTIDE SEQUENCE</scope>
    <source>
        <strain evidence="10">London</strain>
    </source>
</reference>
<dbReference type="PROSITE" id="PS50016">
    <property type="entry name" value="ZF_PHD_2"/>
    <property type="match status" value="1"/>
</dbReference>
<protein>
    <recommendedName>
        <fullName evidence="8">PHD-type domain-containing protein</fullName>
    </recommendedName>
</protein>
<keyword evidence="10" id="KW-1185">Reference proteome</keyword>
<reference evidence="9" key="2">
    <citation type="submission" date="2015-06" db="UniProtKB">
        <authorList>
            <consortium name="EnsemblMetazoa"/>
        </authorList>
    </citation>
    <scope>IDENTIFICATION</scope>
</reference>
<name>T1KQN0_TETUR</name>
<dbReference type="Gene3D" id="3.30.40.10">
    <property type="entry name" value="Zinc/RING finger domain, C3HC4 (zinc finger)"/>
    <property type="match status" value="1"/>
</dbReference>
<evidence type="ECO:0000256" key="6">
    <source>
        <dbReference type="PROSITE-ProRule" id="PRU00146"/>
    </source>
</evidence>
<dbReference type="GO" id="GO:0008270">
    <property type="term" value="F:zinc ion binding"/>
    <property type="evidence" value="ECO:0007669"/>
    <property type="project" value="UniProtKB-KW"/>
</dbReference>
<dbReference type="GO" id="GO:0045893">
    <property type="term" value="P:positive regulation of DNA-templated transcription"/>
    <property type="evidence" value="ECO:0007669"/>
    <property type="project" value="TreeGrafter"/>
</dbReference>
<dbReference type="GO" id="GO:0048188">
    <property type="term" value="C:Set1C/COMPASS complex"/>
    <property type="evidence" value="ECO:0007669"/>
    <property type="project" value="InterPro"/>
</dbReference>
<evidence type="ECO:0000313" key="9">
    <source>
        <dbReference type="EnsemblMetazoa" id="tetur18g00520.1"/>
    </source>
</evidence>
<dbReference type="PANTHER" id="PTHR46174">
    <property type="entry name" value="CXXC-TYPE ZINC FINGER PROTEIN 1"/>
    <property type="match status" value="1"/>
</dbReference>
<dbReference type="eggNOG" id="KOG1632">
    <property type="taxonomic scope" value="Eukaryota"/>
</dbReference>
<feature type="compositionally biased region" description="Polar residues" evidence="7">
    <location>
        <begin position="208"/>
        <end position="219"/>
    </location>
</feature>
<dbReference type="SMART" id="SM00249">
    <property type="entry name" value="PHD"/>
    <property type="match status" value="1"/>
</dbReference>
<feature type="domain" description="PHD-type" evidence="8">
    <location>
        <begin position="5"/>
        <end position="55"/>
    </location>
</feature>
<dbReference type="AlphaFoldDB" id="T1KQN0"/>
<keyword evidence="4" id="KW-0862">Zinc</keyword>
<accession>T1KQN0</accession>
<feature type="compositionally biased region" description="Polar residues" evidence="7">
    <location>
        <begin position="157"/>
        <end position="168"/>
    </location>
</feature>
<keyword evidence="3 6" id="KW-0863">Zinc-finger</keyword>
<dbReference type="InterPro" id="IPR019787">
    <property type="entry name" value="Znf_PHD-finger"/>
</dbReference>
<dbReference type="EMBL" id="CAEY01000378">
    <property type="status" value="NOT_ANNOTATED_CDS"/>
    <property type="molecule type" value="Genomic_DNA"/>
</dbReference>